<accession>A0A972FNY2</accession>
<proteinExistence type="predicted"/>
<dbReference type="Proteomes" id="UP000712080">
    <property type="component" value="Unassembled WGS sequence"/>
</dbReference>
<dbReference type="InterPro" id="IPR048764">
    <property type="entry name" value="PylC_N"/>
</dbReference>
<dbReference type="Gene3D" id="3.30.470.20">
    <property type="entry name" value="ATP-grasp fold, B domain"/>
    <property type="match status" value="1"/>
</dbReference>
<evidence type="ECO:0000259" key="2">
    <source>
        <dbReference type="Pfam" id="PF21360"/>
    </source>
</evidence>
<gene>
    <name evidence="3" type="ORF">G6047_15890</name>
</gene>
<name>A0A972FNY2_9FLAO</name>
<dbReference type="Pfam" id="PF02655">
    <property type="entry name" value="ATP-grasp_3"/>
    <property type="match status" value="1"/>
</dbReference>
<sequence>MEEKTVLVTGTGGNVGQGVLRNIRSLGRNIRIVGTDISAFTAGNHLCDVTYAVPYSYDPDYIPVVAEIAEKENVDLIIPTTDYEVFYLSENKNHFKAQVAASEATTAKKYLDKYLTYEYHAQHGIPFAKSWLPKDYDGSQQDIILKPREGRGSRGIVINPFHPKEFGDGYMVQPLHKGREITTAFYVTKDGELHGLFTMERELSNGATQKSKVVTEFDAEVREILLKMIAVGGLYGSLNLQSIVTEQGEIVPFEVNCRISGTNSIRHNLGFQDVKYTIQEYLYDEKPDTPNPQNGIAIRLLYDIIYPGATSESDLNNNQSGHVVY</sequence>
<dbReference type="RefSeq" id="WP_169528608.1">
    <property type="nucleotide sequence ID" value="NZ_JAAMPU010000108.1"/>
</dbReference>
<feature type="domain" description="PylC N-terminal" evidence="2">
    <location>
        <begin position="25"/>
        <end position="98"/>
    </location>
</feature>
<evidence type="ECO:0000259" key="1">
    <source>
        <dbReference type="Pfam" id="PF02655"/>
    </source>
</evidence>
<dbReference type="GO" id="GO:0046872">
    <property type="term" value="F:metal ion binding"/>
    <property type="evidence" value="ECO:0007669"/>
    <property type="project" value="InterPro"/>
</dbReference>
<feature type="domain" description="ATP-grasp fold PylC-type" evidence="1">
    <location>
        <begin position="112"/>
        <end position="262"/>
    </location>
</feature>
<dbReference type="InterPro" id="IPR003806">
    <property type="entry name" value="ATP-grasp_PylC-type"/>
</dbReference>
<keyword evidence="4" id="KW-1185">Reference proteome</keyword>
<reference evidence="3" key="1">
    <citation type="submission" date="2020-02" db="EMBL/GenBank/DDBJ databases">
        <title>Flavobacterium sp. genome.</title>
        <authorList>
            <person name="Jung H.S."/>
            <person name="Baek J.H."/>
            <person name="Jeon C.O."/>
        </authorList>
    </citation>
    <scope>NUCLEOTIDE SEQUENCE</scope>
    <source>
        <strain evidence="3">SE-s28</strain>
    </source>
</reference>
<organism evidence="3 4">
    <name type="scientific">Flavobacterium silvaticum</name>
    <dbReference type="NCBI Taxonomy" id="1852020"/>
    <lineage>
        <taxon>Bacteria</taxon>
        <taxon>Pseudomonadati</taxon>
        <taxon>Bacteroidota</taxon>
        <taxon>Flavobacteriia</taxon>
        <taxon>Flavobacteriales</taxon>
        <taxon>Flavobacteriaceae</taxon>
        <taxon>Flavobacterium</taxon>
    </lineage>
</organism>
<dbReference type="SUPFAM" id="SSF56059">
    <property type="entry name" value="Glutathione synthetase ATP-binding domain-like"/>
    <property type="match status" value="1"/>
</dbReference>
<dbReference type="Pfam" id="PF21360">
    <property type="entry name" value="PylC-like_N"/>
    <property type="match status" value="1"/>
</dbReference>
<dbReference type="EMBL" id="JAAMPU010000108">
    <property type="protein sequence ID" value="NMH29521.1"/>
    <property type="molecule type" value="Genomic_DNA"/>
</dbReference>
<protein>
    <submittedName>
        <fullName evidence="3">ATP-grasp domain-containing protein</fullName>
    </submittedName>
</protein>
<evidence type="ECO:0000313" key="4">
    <source>
        <dbReference type="Proteomes" id="UP000712080"/>
    </source>
</evidence>
<dbReference type="SUPFAM" id="SSF51735">
    <property type="entry name" value="NAD(P)-binding Rossmann-fold domains"/>
    <property type="match status" value="1"/>
</dbReference>
<dbReference type="InterPro" id="IPR036291">
    <property type="entry name" value="NAD(P)-bd_dom_sf"/>
</dbReference>
<comment type="caution">
    <text evidence="3">The sequence shown here is derived from an EMBL/GenBank/DDBJ whole genome shotgun (WGS) entry which is preliminary data.</text>
</comment>
<dbReference type="GO" id="GO:0005524">
    <property type="term" value="F:ATP binding"/>
    <property type="evidence" value="ECO:0007669"/>
    <property type="project" value="InterPro"/>
</dbReference>
<dbReference type="AlphaFoldDB" id="A0A972FNY2"/>
<dbReference type="Gene3D" id="3.40.50.20">
    <property type="match status" value="1"/>
</dbReference>
<evidence type="ECO:0000313" key="3">
    <source>
        <dbReference type="EMBL" id="NMH29521.1"/>
    </source>
</evidence>